<gene>
    <name evidence="1" type="ORF">QSPPMHGG_CDS0039</name>
</gene>
<sequence>MSIKKKDLGGVTCHKSLILLLKLLGFFVASVG</sequence>
<name>A0AAU8GGQ8_9CAUD</name>
<dbReference type="EMBL" id="PP856725">
    <property type="protein sequence ID" value="XCH40895.1"/>
    <property type="molecule type" value="Genomic_DNA"/>
</dbReference>
<organism evidence="1">
    <name type="scientific">Salmonella phage vB_SEnST11_KE26</name>
    <dbReference type="NCBI Taxonomy" id="3161177"/>
    <lineage>
        <taxon>Viruses</taxon>
        <taxon>Duplodnaviria</taxon>
        <taxon>Heunggongvirae</taxon>
        <taxon>Uroviricota</taxon>
        <taxon>Caudoviricetes</taxon>
        <taxon>Rosemountvirus</taxon>
    </lineage>
</organism>
<accession>A0AAU8GGQ8</accession>
<protein>
    <submittedName>
        <fullName evidence="1">Uncharacterized protein</fullName>
    </submittedName>
</protein>
<proteinExistence type="predicted"/>
<reference evidence="1" key="1">
    <citation type="submission" date="2024-05" db="EMBL/GenBank/DDBJ databases">
        <authorList>
            <person name="Mugo M.M."/>
            <person name="Musyoki A.M."/>
            <person name="Makumi A.M."/>
            <person name="Mutai I."/>
            <person name="Drechsel O."/>
            <person name="Kering K.K."/>
            <person name="Muturi P."/>
            <person name="Mbae C.K."/>
            <person name="Kariuki S.M."/>
        </authorList>
    </citation>
    <scope>NUCLEOTIDE SEQUENCE</scope>
</reference>
<evidence type="ECO:0000313" key="1">
    <source>
        <dbReference type="EMBL" id="XCH40895.1"/>
    </source>
</evidence>